<dbReference type="SMART" id="SM00267">
    <property type="entry name" value="GGDEF"/>
    <property type="match status" value="1"/>
</dbReference>
<dbReference type="SUPFAM" id="SSF55073">
    <property type="entry name" value="Nucleotide cyclase"/>
    <property type="match status" value="1"/>
</dbReference>
<comment type="subcellular location">
    <subcellularLocation>
        <location evidence="1">Cell membrane</location>
        <topology evidence="1">Multi-pass membrane protein</topology>
    </subcellularLocation>
</comment>
<evidence type="ECO:0000313" key="11">
    <source>
        <dbReference type="EMBL" id="VUF11714.1"/>
    </source>
</evidence>
<dbReference type="InterPro" id="IPR029787">
    <property type="entry name" value="Nucleotide_cyclase"/>
</dbReference>
<sequence length="513" mass="54709">MLLPRCLAGGLPSTRVWVLLGILAPLGMLVLSGGMLMQLRQEAWDKAEQSAQNLLRLVENDIGRNIEILDLSLQAVIENLRLPGIAQANPDMRRHLLFHRTSTARDLGMIVVLDEHGDLVADSLGRPLPRGNFADRDYFRIQRDRSDTGLYISQAFRSRLSGVDMIGLSRRIDKPDGSFGGVVLATLKLSYLATLLDSVDLGGDGAVSLLRRDGIRLMRHPFVQSDINASLASSENFNRVLRERQGGFTAVGIRDGVRRYYAFRPVGDTPLIATVARGADDVEAEWRGKAVVIGGTMLLLGGLTAGLAVLFGRELRRRAAIEDTLARLSLTDGLTGLPNRRRFDTDLAGVCDHPGAAPFALLLVDADHFKRINDRHGHAAGDAVLKGLARGLSAAVHRPEDLVCRVGGEEFAVLLPATDAAGAFRVAERIHQAAAGVAVASAGIAAGSVTVSVGMAVAPPGASGSVAPEALYAQADAALYEAKAAGRNRTRCAPPTADALPRQAPQIRLVEAP</sequence>
<dbReference type="GO" id="GO:0043709">
    <property type="term" value="P:cell adhesion involved in single-species biofilm formation"/>
    <property type="evidence" value="ECO:0007669"/>
    <property type="project" value="TreeGrafter"/>
</dbReference>
<dbReference type="Proteomes" id="UP001055303">
    <property type="component" value="Unassembled WGS sequence"/>
</dbReference>
<organism evidence="11 12">
    <name type="scientific">Methylobacterium dankookense</name>
    <dbReference type="NCBI Taxonomy" id="560405"/>
    <lineage>
        <taxon>Bacteria</taxon>
        <taxon>Pseudomonadati</taxon>
        <taxon>Pseudomonadota</taxon>
        <taxon>Alphaproteobacteria</taxon>
        <taxon>Hyphomicrobiales</taxon>
        <taxon>Methylobacteriaceae</taxon>
        <taxon>Methylobacterium</taxon>
    </lineage>
</organism>
<keyword evidence="5 8" id="KW-1133">Transmembrane helix</keyword>
<evidence type="ECO:0000256" key="5">
    <source>
        <dbReference type="ARBA" id="ARBA00022989"/>
    </source>
</evidence>
<dbReference type="PROSITE" id="PS50887">
    <property type="entry name" value="GGDEF"/>
    <property type="match status" value="1"/>
</dbReference>
<dbReference type="EC" id="2.7.7.65" evidence="2"/>
<evidence type="ECO:0000256" key="7">
    <source>
        <dbReference type="ARBA" id="ARBA00034247"/>
    </source>
</evidence>
<dbReference type="AlphaFoldDB" id="A0A564FV22"/>
<dbReference type="CDD" id="cd12915">
    <property type="entry name" value="PDC2_DGC_like"/>
    <property type="match status" value="1"/>
</dbReference>
<evidence type="ECO:0000256" key="8">
    <source>
        <dbReference type="SAM" id="Phobius"/>
    </source>
</evidence>
<dbReference type="Proteomes" id="UP000401717">
    <property type="component" value="Unassembled WGS sequence"/>
</dbReference>
<dbReference type="InterPro" id="IPR033479">
    <property type="entry name" value="dCache_1"/>
</dbReference>
<dbReference type="PANTHER" id="PTHR45138">
    <property type="entry name" value="REGULATORY COMPONENTS OF SENSORY TRANSDUCTION SYSTEM"/>
    <property type="match status" value="1"/>
</dbReference>
<dbReference type="GO" id="GO:0052621">
    <property type="term" value="F:diguanylate cyclase activity"/>
    <property type="evidence" value="ECO:0007669"/>
    <property type="project" value="UniProtKB-EC"/>
</dbReference>
<dbReference type="EMBL" id="BPQI01000058">
    <property type="protein sequence ID" value="GJD56361.1"/>
    <property type="molecule type" value="Genomic_DNA"/>
</dbReference>
<dbReference type="RefSeq" id="WP_144762016.1">
    <property type="nucleotide sequence ID" value="NZ_BPQI01000058.1"/>
</dbReference>
<evidence type="ECO:0000256" key="4">
    <source>
        <dbReference type="ARBA" id="ARBA00022692"/>
    </source>
</evidence>
<accession>A0A564FV22</accession>
<protein>
    <recommendedName>
        <fullName evidence="2">diguanylate cyclase</fullName>
        <ecNumber evidence="2">2.7.7.65</ecNumber>
    </recommendedName>
</protein>
<dbReference type="Pfam" id="PF00990">
    <property type="entry name" value="GGDEF"/>
    <property type="match status" value="1"/>
</dbReference>
<dbReference type="InterPro" id="IPR050469">
    <property type="entry name" value="Diguanylate_Cyclase"/>
</dbReference>
<name>A0A564FV22_9HYPH</name>
<evidence type="ECO:0000313" key="10">
    <source>
        <dbReference type="EMBL" id="GJD56361.1"/>
    </source>
</evidence>
<dbReference type="GO" id="GO:1902201">
    <property type="term" value="P:negative regulation of bacterial-type flagellum-dependent cell motility"/>
    <property type="evidence" value="ECO:0007669"/>
    <property type="project" value="TreeGrafter"/>
</dbReference>
<dbReference type="PANTHER" id="PTHR45138:SF9">
    <property type="entry name" value="DIGUANYLATE CYCLASE DGCM-RELATED"/>
    <property type="match status" value="1"/>
</dbReference>
<reference evidence="10" key="2">
    <citation type="journal article" date="2021" name="Front. Microbiol.">
        <title>Comprehensive Comparative Genomics and Phenotyping of Methylobacterium Species.</title>
        <authorList>
            <person name="Alessa O."/>
            <person name="Ogura Y."/>
            <person name="Fujitani Y."/>
            <person name="Takami H."/>
            <person name="Hayashi T."/>
            <person name="Sahin N."/>
            <person name="Tani A."/>
        </authorList>
    </citation>
    <scope>NUCLEOTIDE SEQUENCE</scope>
    <source>
        <strain evidence="10">DSM 22415</strain>
    </source>
</reference>
<proteinExistence type="predicted"/>
<dbReference type="OrthoDB" id="9812260at2"/>
<evidence type="ECO:0000259" key="9">
    <source>
        <dbReference type="PROSITE" id="PS50887"/>
    </source>
</evidence>
<evidence type="ECO:0000256" key="6">
    <source>
        <dbReference type="ARBA" id="ARBA00023136"/>
    </source>
</evidence>
<feature type="transmembrane region" description="Helical" evidence="8">
    <location>
        <begin position="290"/>
        <end position="311"/>
    </location>
</feature>
<evidence type="ECO:0000313" key="12">
    <source>
        <dbReference type="Proteomes" id="UP000401717"/>
    </source>
</evidence>
<dbReference type="CDD" id="cd12914">
    <property type="entry name" value="PDC1_DGC_like"/>
    <property type="match status" value="1"/>
</dbReference>
<dbReference type="InterPro" id="IPR043128">
    <property type="entry name" value="Rev_trsase/Diguanyl_cyclase"/>
</dbReference>
<dbReference type="InterPro" id="IPR000160">
    <property type="entry name" value="GGDEF_dom"/>
</dbReference>
<reference evidence="10" key="3">
    <citation type="submission" date="2021-08" db="EMBL/GenBank/DDBJ databases">
        <authorList>
            <person name="Tani A."/>
            <person name="Ola A."/>
            <person name="Ogura Y."/>
            <person name="Katsura K."/>
            <person name="Hayashi T."/>
        </authorList>
    </citation>
    <scope>NUCLEOTIDE SEQUENCE</scope>
    <source>
        <strain evidence="10">DSM 22415</strain>
    </source>
</reference>
<comment type="catalytic activity">
    <reaction evidence="7">
        <text>2 GTP = 3',3'-c-di-GMP + 2 diphosphate</text>
        <dbReference type="Rhea" id="RHEA:24898"/>
        <dbReference type="ChEBI" id="CHEBI:33019"/>
        <dbReference type="ChEBI" id="CHEBI:37565"/>
        <dbReference type="ChEBI" id="CHEBI:58805"/>
        <dbReference type="EC" id="2.7.7.65"/>
    </reaction>
</comment>
<dbReference type="CDD" id="cd01949">
    <property type="entry name" value="GGDEF"/>
    <property type="match status" value="1"/>
</dbReference>
<evidence type="ECO:0000256" key="1">
    <source>
        <dbReference type="ARBA" id="ARBA00004651"/>
    </source>
</evidence>
<keyword evidence="3" id="KW-1003">Cell membrane</keyword>
<dbReference type="GO" id="GO:0005886">
    <property type="term" value="C:plasma membrane"/>
    <property type="evidence" value="ECO:0007669"/>
    <property type="project" value="UniProtKB-SubCell"/>
</dbReference>
<feature type="domain" description="GGDEF" evidence="9">
    <location>
        <begin position="357"/>
        <end position="495"/>
    </location>
</feature>
<reference evidence="11 12" key="1">
    <citation type="submission" date="2019-06" db="EMBL/GenBank/DDBJ databases">
        <authorList>
            <person name="Rodrigo-Torres L."/>
            <person name="Arahal R. D."/>
            <person name="Lucena T."/>
        </authorList>
    </citation>
    <scope>NUCLEOTIDE SEQUENCE [LARGE SCALE GENOMIC DNA]</scope>
    <source>
        <strain evidence="11 12">SW08-7</strain>
    </source>
</reference>
<feature type="transmembrane region" description="Helical" evidence="8">
    <location>
        <begin position="16"/>
        <end position="36"/>
    </location>
</feature>
<evidence type="ECO:0000256" key="3">
    <source>
        <dbReference type="ARBA" id="ARBA00022475"/>
    </source>
</evidence>
<keyword evidence="4 8" id="KW-0812">Transmembrane</keyword>
<dbReference type="Pfam" id="PF02743">
    <property type="entry name" value="dCache_1"/>
    <property type="match status" value="1"/>
</dbReference>
<dbReference type="NCBIfam" id="TIGR00254">
    <property type="entry name" value="GGDEF"/>
    <property type="match status" value="1"/>
</dbReference>
<evidence type="ECO:0000313" key="13">
    <source>
        <dbReference type="Proteomes" id="UP001055303"/>
    </source>
</evidence>
<gene>
    <name evidence="11" type="primary">cph2_4</name>
    <name evidence="10" type="ORF">IFDJLNFL_2256</name>
    <name evidence="11" type="ORF">MTDSW087_01398</name>
</gene>
<dbReference type="EMBL" id="CABFVH010000005">
    <property type="protein sequence ID" value="VUF11714.1"/>
    <property type="molecule type" value="Genomic_DNA"/>
</dbReference>
<evidence type="ECO:0000256" key="2">
    <source>
        <dbReference type="ARBA" id="ARBA00012528"/>
    </source>
</evidence>
<keyword evidence="13" id="KW-1185">Reference proteome</keyword>
<dbReference type="FunFam" id="3.30.70.270:FF:000001">
    <property type="entry name" value="Diguanylate cyclase domain protein"/>
    <property type="match status" value="1"/>
</dbReference>
<keyword evidence="6 8" id="KW-0472">Membrane</keyword>
<dbReference type="Gene3D" id="3.30.70.270">
    <property type="match status" value="1"/>
</dbReference>
<dbReference type="Gene3D" id="3.30.450.20">
    <property type="entry name" value="PAS domain"/>
    <property type="match status" value="2"/>
</dbReference>